<dbReference type="PANTHER" id="PTHR32208:SF68">
    <property type="entry name" value="GALACTOSE OXIDASE"/>
    <property type="match status" value="1"/>
</dbReference>
<evidence type="ECO:0000256" key="1">
    <source>
        <dbReference type="ARBA" id="ARBA00022729"/>
    </source>
</evidence>
<dbReference type="SMART" id="SM00458">
    <property type="entry name" value="RICIN"/>
    <property type="match status" value="2"/>
</dbReference>
<dbReference type="Gene3D" id="2.80.10.50">
    <property type="match status" value="2"/>
</dbReference>
<organism evidence="4 5">
    <name type="scientific">Caldimonas brevitalea</name>
    <dbReference type="NCBI Taxonomy" id="413882"/>
    <lineage>
        <taxon>Bacteria</taxon>
        <taxon>Pseudomonadati</taxon>
        <taxon>Pseudomonadota</taxon>
        <taxon>Betaproteobacteria</taxon>
        <taxon>Burkholderiales</taxon>
        <taxon>Sphaerotilaceae</taxon>
        <taxon>Caldimonas</taxon>
    </lineage>
</organism>
<evidence type="ECO:0000256" key="2">
    <source>
        <dbReference type="SAM" id="SignalP"/>
    </source>
</evidence>
<keyword evidence="5" id="KW-1185">Reference proteome</keyword>
<dbReference type="Pfam" id="PF09118">
    <property type="entry name" value="GO-like_E_set"/>
    <property type="match status" value="1"/>
</dbReference>
<dbReference type="SUPFAM" id="SSF50370">
    <property type="entry name" value="Ricin B-like lectins"/>
    <property type="match status" value="2"/>
</dbReference>
<sequence>MNIFRIWWAVGSVATGLLSSGASAGQVLQGYAPVAATHSAKCLRILDDATSEDSRVVQSPCEGSPQDQWTLEHFEDGFYRVVLRATGQCLSVYRESGARGAALVQSRCRNRGHQLWKLLPQNGGVRLRARHSGQCADVLRGTRWDETPLIQWPCGSQPNQVFMFDGGVLAPDARAALVGRHSGLCLTVQNSASQAGAGIVQSSCNGAAGAHQRWQLRPVDDGHHLVVEHSGLCLRVPDASTEAGAKLVQEPCDSGTAQRWRLQAQRGAYRLRAAHSDKCLAVDPAAAPEGAAVAQVECTDATHQQWTLAAPSRPSQWSPLVDFSIVPVAAAHLPDGKLLTWASYDRLNFGGDQGYTLTAVFDPATMTATERKVTETAHDMFCPGTARLADGRLLVNGGSSSARTSLYDPTNATWTAGATMNLGRGYHASTLLGNGSVLTVGGSWSGVRGGKDGELWTAEGGWRPLPGVKAEPMLGPDPGGIYRSDNHFWLFTMAGGRVLQVGPSAEMHWIDVSGDGQVTPAGPRGDDAYSINGTAAAFDTGHILKAGGAPAYENAAATASAQVVAYDGNSLSVRRVAPMAYARGMHNSVVLPNGEVLLIGGLAAPRVFTDDASVLVPELWNPVSEVFTRLAPMGTPRNYHSVAILLQDGRVFVGGGGLCGPCAVNHRNAEILTPPYLLNADGTAVAARPAIVEAPAQVQYGQAIPVTTSGPTAGFALVRLSIVTHSINNDQRRMVLRPVGRDVRRDDGAQGYTLTLPADPGVAPPGDYWLFALDVRGVPSIGHLLRLAPAASGKRAAR</sequence>
<dbReference type="SUPFAM" id="SSF81296">
    <property type="entry name" value="E set domains"/>
    <property type="match status" value="1"/>
</dbReference>
<dbReference type="Gene3D" id="2.130.10.80">
    <property type="entry name" value="Galactose oxidase/kelch, beta-propeller"/>
    <property type="match status" value="1"/>
</dbReference>
<dbReference type="CDD" id="cd02851">
    <property type="entry name" value="E_set_GO_C"/>
    <property type="match status" value="1"/>
</dbReference>
<dbReference type="STRING" id="413882.AAW51_0904"/>
<dbReference type="Pfam" id="PF07250">
    <property type="entry name" value="Glyoxal_oxid_N"/>
    <property type="match status" value="1"/>
</dbReference>
<evidence type="ECO:0000313" key="4">
    <source>
        <dbReference type="EMBL" id="AKJ27595.1"/>
    </source>
</evidence>
<reference evidence="4 5" key="1">
    <citation type="submission" date="2015-05" db="EMBL/GenBank/DDBJ databases">
        <authorList>
            <person name="Tang B."/>
            <person name="Yu Y."/>
        </authorList>
    </citation>
    <scope>NUCLEOTIDE SEQUENCE [LARGE SCALE GENOMIC DNA]</scope>
    <source>
        <strain evidence="4 5">DSM 7029</strain>
    </source>
</reference>
<dbReference type="SMART" id="SM00612">
    <property type="entry name" value="Kelch"/>
    <property type="match status" value="3"/>
</dbReference>
<dbReference type="PROSITE" id="PS50231">
    <property type="entry name" value="RICIN_B_LECTIN"/>
    <property type="match status" value="2"/>
</dbReference>
<feature type="chain" id="PRO_5002551983" evidence="2">
    <location>
        <begin position="25"/>
        <end position="798"/>
    </location>
</feature>
<keyword evidence="1 2" id="KW-0732">Signal</keyword>
<dbReference type="InterPro" id="IPR006652">
    <property type="entry name" value="Kelch_1"/>
</dbReference>
<dbReference type="InterPro" id="IPR015202">
    <property type="entry name" value="GO-like_E_set"/>
</dbReference>
<dbReference type="PANTHER" id="PTHR32208">
    <property type="entry name" value="SECRETED PROTEIN-RELATED"/>
    <property type="match status" value="1"/>
</dbReference>
<dbReference type="Pfam" id="PF00652">
    <property type="entry name" value="Ricin_B_lectin"/>
    <property type="match status" value="1"/>
</dbReference>
<dbReference type="Pfam" id="PF14200">
    <property type="entry name" value="RicinB_lectin_2"/>
    <property type="match status" value="1"/>
</dbReference>
<dbReference type="InterPro" id="IPR011043">
    <property type="entry name" value="Gal_Oxase/kelch_b-propeller"/>
</dbReference>
<dbReference type="RefSeq" id="WP_047193637.1">
    <property type="nucleotide sequence ID" value="NZ_CP011371.1"/>
</dbReference>
<feature type="domain" description="Ricin B lectin" evidence="3">
    <location>
        <begin position="29"/>
        <end position="165"/>
    </location>
</feature>
<feature type="domain" description="Ricin B lectin" evidence="3">
    <location>
        <begin position="173"/>
        <end position="309"/>
    </location>
</feature>
<protein>
    <submittedName>
        <fullName evidence="4">Galactose oxidase</fullName>
    </submittedName>
</protein>
<dbReference type="InterPro" id="IPR009880">
    <property type="entry name" value="Glyoxal_oxidase_N"/>
</dbReference>
<proteinExistence type="predicted"/>
<feature type="signal peptide" evidence="2">
    <location>
        <begin position="1"/>
        <end position="24"/>
    </location>
</feature>
<dbReference type="Proteomes" id="UP000035352">
    <property type="component" value="Chromosome"/>
</dbReference>
<dbReference type="Gene3D" id="2.60.40.10">
    <property type="entry name" value="Immunoglobulins"/>
    <property type="match status" value="1"/>
</dbReference>
<dbReference type="InterPro" id="IPR037293">
    <property type="entry name" value="Gal_Oxidase_central_sf"/>
</dbReference>
<gene>
    <name evidence="4" type="ORF">AAW51_0904</name>
</gene>
<dbReference type="InterPro" id="IPR000772">
    <property type="entry name" value="Ricin_B_lectin"/>
</dbReference>
<dbReference type="KEGG" id="pbh:AAW51_0904"/>
<dbReference type="EMBL" id="CP011371">
    <property type="protein sequence ID" value="AKJ27595.1"/>
    <property type="molecule type" value="Genomic_DNA"/>
</dbReference>
<dbReference type="InterPro" id="IPR014756">
    <property type="entry name" value="Ig_E-set"/>
</dbReference>
<dbReference type="InterPro" id="IPR013783">
    <property type="entry name" value="Ig-like_fold"/>
</dbReference>
<dbReference type="AlphaFoldDB" id="A0A0G3BM04"/>
<dbReference type="SUPFAM" id="SSF50965">
    <property type="entry name" value="Galactose oxidase, central domain"/>
    <property type="match status" value="1"/>
</dbReference>
<evidence type="ECO:0000259" key="3">
    <source>
        <dbReference type="SMART" id="SM00458"/>
    </source>
</evidence>
<accession>A0A0G3BM04</accession>
<dbReference type="CDD" id="cd00161">
    <property type="entry name" value="beta-trefoil_Ricin-like"/>
    <property type="match status" value="3"/>
</dbReference>
<dbReference type="PATRIC" id="fig|413882.6.peg.959"/>
<evidence type="ECO:0000313" key="5">
    <source>
        <dbReference type="Proteomes" id="UP000035352"/>
    </source>
</evidence>
<dbReference type="InterPro" id="IPR035992">
    <property type="entry name" value="Ricin_B-like_lectins"/>
</dbReference>
<name>A0A0G3BM04_9BURK</name>